<keyword evidence="3" id="KW-1185">Reference proteome</keyword>
<dbReference type="CDD" id="cd01989">
    <property type="entry name" value="USP_STK_Ubox_N"/>
    <property type="match status" value="1"/>
</dbReference>
<sequence length="290" mass="32504">MRGREGEREREREDLVGISFLAAGSAGSRRRKREQMDGRISTVSDREWEIEEVEDELIDGESAPSRIAGGSLGSHRLAEDAGEEVYVAVGKNGSSMGALAWALKHSTTPSAVVYLIHVFPEVNHIPTPLGMLPKNQVTPQQVETYREQERDKRRELLQKYINRCRTSNVQGETLLIESDLIAKAIIDLIPVLNIKRLIVGTTKSNLIRNGKMKRTCKADQICKNAPQFCEVKIICEGREVIAEGQSLAPPYSSPVSSNSNRNIKKNNNNVHKNKDNSHCIWFPIKFCRSI</sequence>
<dbReference type="OrthoDB" id="1654852at2759"/>
<evidence type="ECO:0000313" key="3">
    <source>
        <dbReference type="Proteomes" id="UP000236161"/>
    </source>
</evidence>
<dbReference type="PANTHER" id="PTHR47382:SF3">
    <property type="entry name" value="ADENINE NUCLEOTIDE ALPHA HYDROLASES-LIKE SUPERFAMILY PROTEIN"/>
    <property type="match status" value="1"/>
</dbReference>
<dbReference type="Gene3D" id="3.40.50.620">
    <property type="entry name" value="HUPs"/>
    <property type="match status" value="1"/>
</dbReference>
<dbReference type="EMBL" id="KZ452040">
    <property type="protein sequence ID" value="PKA49151.1"/>
    <property type="molecule type" value="Genomic_DNA"/>
</dbReference>
<dbReference type="STRING" id="1088818.A0A2I0A0T1"/>
<feature type="region of interest" description="Disordered" evidence="1">
    <location>
        <begin position="249"/>
        <end position="269"/>
    </location>
</feature>
<dbReference type="SUPFAM" id="SSF52402">
    <property type="entry name" value="Adenine nucleotide alpha hydrolases-like"/>
    <property type="match status" value="1"/>
</dbReference>
<name>A0A2I0A0T1_9ASPA</name>
<dbReference type="InterPro" id="IPR014729">
    <property type="entry name" value="Rossmann-like_a/b/a_fold"/>
</dbReference>
<gene>
    <name evidence="2" type="primary">PUB33</name>
    <name evidence="2" type="ORF">AXF42_Ash010836</name>
</gene>
<protein>
    <submittedName>
        <fullName evidence="2">U-box domain-containing protein 33</fullName>
    </submittedName>
</protein>
<accession>A0A2I0A0T1</accession>
<reference evidence="2 3" key="1">
    <citation type="journal article" date="2017" name="Nature">
        <title>The Apostasia genome and the evolution of orchids.</title>
        <authorList>
            <person name="Zhang G.Q."/>
            <person name="Liu K.W."/>
            <person name="Li Z."/>
            <person name="Lohaus R."/>
            <person name="Hsiao Y.Y."/>
            <person name="Niu S.C."/>
            <person name="Wang J.Y."/>
            <person name="Lin Y.C."/>
            <person name="Xu Q."/>
            <person name="Chen L.J."/>
            <person name="Yoshida K."/>
            <person name="Fujiwara S."/>
            <person name="Wang Z.W."/>
            <person name="Zhang Y.Q."/>
            <person name="Mitsuda N."/>
            <person name="Wang M."/>
            <person name="Liu G.H."/>
            <person name="Pecoraro L."/>
            <person name="Huang H.X."/>
            <person name="Xiao X.J."/>
            <person name="Lin M."/>
            <person name="Wu X.Y."/>
            <person name="Wu W.L."/>
            <person name="Chen Y.Y."/>
            <person name="Chang S.B."/>
            <person name="Sakamoto S."/>
            <person name="Ohme-Takagi M."/>
            <person name="Yagi M."/>
            <person name="Zeng S.J."/>
            <person name="Shen C.Y."/>
            <person name="Yeh C.M."/>
            <person name="Luo Y.B."/>
            <person name="Tsai W.C."/>
            <person name="Van de Peer Y."/>
            <person name="Liu Z.J."/>
        </authorList>
    </citation>
    <scope>NUCLEOTIDE SEQUENCE [LARGE SCALE GENOMIC DNA]</scope>
    <source>
        <strain evidence="3">cv. Shenzhen</strain>
        <tissue evidence="2">Stem</tissue>
    </source>
</reference>
<organism evidence="2 3">
    <name type="scientific">Apostasia shenzhenica</name>
    <dbReference type="NCBI Taxonomy" id="1088818"/>
    <lineage>
        <taxon>Eukaryota</taxon>
        <taxon>Viridiplantae</taxon>
        <taxon>Streptophyta</taxon>
        <taxon>Embryophyta</taxon>
        <taxon>Tracheophyta</taxon>
        <taxon>Spermatophyta</taxon>
        <taxon>Magnoliopsida</taxon>
        <taxon>Liliopsida</taxon>
        <taxon>Asparagales</taxon>
        <taxon>Orchidaceae</taxon>
        <taxon>Apostasioideae</taxon>
        <taxon>Apostasia</taxon>
    </lineage>
</organism>
<dbReference type="PANTHER" id="PTHR47382">
    <property type="entry name" value="U-BOX DOMAIN-CONTAINING PROTEIN 52-LIKE"/>
    <property type="match status" value="1"/>
</dbReference>
<dbReference type="AlphaFoldDB" id="A0A2I0A0T1"/>
<proteinExistence type="predicted"/>
<evidence type="ECO:0000313" key="2">
    <source>
        <dbReference type="EMBL" id="PKA49151.1"/>
    </source>
</evidence>
<evidence type="ECO:0000256" key="1">
    <source>
        <dbReference type="SAM" id="MobiDB-lite"/>
    </source>
</evidence>
<dbReference type="Proteomes" id="UP000236161">
    <property type="component" value="Unassembled WGS sequence"/>
</dbReference>